<dbReference type="GO" id="GO:0070180">
    <property type="term" value="F:large ribosomal subunit rRNA binding"/>
    <property type="evidence" value="ECO:0007669"/>
    <property type="project" value="TreeGrafter"/>
</dbReference>
<dbReference type="InterPro" id="IPR019972">
    <property type="entry name" value="Ribosomal_uL14_CS"/>
</dbReference>
<evidence type="ECO:0000256" key="4">
    <source>
        <dbReference type="RuleBase" id="RU003949"/>
    </source>
</evidence>
<dbReference type="GO" id="GO:0006412">
    <property type="term" value="P:translation"/>
    <property type="evidence" value="ECO:0007669"/>
    <property type="project" value="UniProtKB-UniRule"/>
</dbReference>
<evidence type="ECO:0000313" key="6">
    <source>
        <dbReference type="EMBL" id="KKP59808.1"/>
    </source>
</evidence>
<dbReference type="PANTHER" id="PTHR11761:SF3">
    <property type="entry name" value="LARGE RIBOSOMAL SUBUNIT PROTEIN UL14M"/>
    <property type="match status" value="1"/>
</dbReference>
<dbReference type="PANTHER" id="PTHR11761">
    <property type="entry name" value="50S/60S RIBOSOMAL PROTEIN L14/L23"/>
    <property type="match status" value="1"/>
</dbReference>
<evidence type="ECO:0000313" key="7">
    <source>
        <dbReference type="Proteomes" id="UP000034176"/>
    </source>
</evidence>
<dbReference type="AlphaFoldDB" id="A0A0G0AS00"/>
<keyword evidence="3 5" id="KW-0699">rRNA-binding</keyword>
<dbReference type="PATRIC" id="fig|1618434.3.peg.157"/>
<comment type="function">
    <text evidence="3 5">Binds to 23S rRNA. Forms part of two intersubunit bridges in the 70S ribosome.</text>
</comment>
<dbReference type="EMBL" id="LBPN01000002">
    <property type="protein sequence ID" value="KKP59808.1"/>
    <property type="molecule type" value="Genomic_DNA"/>
</dbReference>
<keyword evidence="2 3" id="KW-0687">Ribonucleoprotein</keyword>
<organism evidence="6 7">
    <name type="scientific">Candidatus Gottesmanbacteria bacterium GW2011_GWA1_34_13</name>
    <dbReference type="NCBI Taxonomy" id="1618434"/>
    <lineage>
        <taxon>Bacteria</taxon>
        <taxon>Candidatus Gottesmaniibacteriota</taxon>
    </lineage>
</organism>
<dbReference type="InterPro" id="IPR000218">
    <property type="entry name" value="Ribosomal_uL14"/>
</dbReference>
<dbReference type="Proteomes" id="UP000034176">
    <property type="component" value="Unassembled WGS sequence"/>
</dbReference>
<comment type="similarity">
    <text evidence="3 4">Belongs to the universal ribosomal protein uL14 family.</text>
</comment>
<evidence type="ECO:0000256" key="2">
    <source>
        <dbReference type="ARBA" id="ARBA00023274"/>
    </source>
</evidence>
<proteinExistence type="inferred from homology"/>
<comment type="subunit">
    <text evidence="3">Part of the 50S ribosomal subunit. Forms a cluster with proteins L3 and L19. In the 70S ribosome, L14 and L19 interact and together make contacts with the 16S rRNA in bridges B5 and B8.</text>
</comment>
<evidence type="ECO:0000256" key="3">
    <source>
        <dbReference type="HAMAP-Rule" id="MF_01367"/>
    </source>
</evidence>
<dbReference type="GO" id="GO:0003735">
    <property type="term" value="F:structural constituent of ribosome"/>
    <property type="evidence" value="ECO:0007669"/>
    <property type="project" value="InterPro"/>
</dbReference>
<dbReference type="Gene3D" id="2.40.150.20">
    <property type="entry name" value="Ribosomal protein L14"/>
    <property type="match status" value="1"/>
</dbReference>
<dbReference type="CDD" id="cd00337">
    <property type="entry name" value="Ribosomal_uL14"/>
    <property type="match status" value="1"/>
</dbReference>
<dbReference type="SUPFAM" id="SSF50193">
    <property type="entry name" value="Ribosomal protein L14"/>
    <property type="match status" value="1"/>
</dbReference>
<sequence length="124" mass="13979">MVQLRSYLTVADNTGAHIISVFQIYGGSKRKFGYIGDIVNAVVKKADPVGMVKQHEVVKAVIVRTRKETRREDGSYIRFDDNAAVIIDTLIDKNPRGTRIFGPIARELKEKGFNKIISMAQEVW</sequence>
<dbReference type="InterPro" id="IPR036853">
    <property type="entry name" value="Ribosomal_uL14_sf"/>
</dbReference>
<comment type="caution">
    <text evidence="6">The sequence shown here is derived from an EMBL/GenBank/DDBJ whole genome shotgun (WGS) entry which is preliminary data.</text>
</comment>
<dbReference type="Pfam" id="PF00238">
    <property type="entry name" value="Ribosomal_L14"/>
    <property type="match status" value="1"/>
</dbReference>
<evidence type="ECO:0000256" key="5">
    <source>
        <dbReference type="RuleBase" id="RU003950"/>
    </source>
</evidence>
<dbReference type="InterPro" id="IPR005745">
    <property type="entry name" value="Ribosomal_uL14_bac-type"/>
</dbReference>
<name>A0A0G0AS00_9BACT</name>
<accession>A0A0G0AS00</accession>
<dbReference type="STRING" id="1618434.UR52_C0002G0036"/>
<dbReference type="NCBIfam" id="TIGR01067">
    <property type="entry name" value="rplN_bact"/>
    <property type="match status" value="1"/>
</dbReference>
<dbReference type="HAMAP" id="MF_01367">
    <property type="entry name" value="Ribosomal_uL14"/>
    <property type="match status" value="1"/>
</dbReference>
<evidence type="ECO:0000256" key="1">
    <source>
        <dbReference type="ARBA" id="ARBA00022980"/>
    </source>
</evidence>
<dbReference type="GO" id="GO:0022625">
    <property type="term" value="C:cytosolic large ribosomal subunit"/>
    <property type="evidence" value="ECO:0007669"/>
    <property type="project" value="TreeGrafter"/>
</dbReference>
<keyword evidence="3 5" id="KW-0694">RNA-binding</keyword>
<gene>
    <name evidence="3" type="primary">rplN</name>
    <name evidence="6" type="ORF">UR52_C0002G0036</name>
</gene>
<dbReference type="SMART" id="SM01374">
    <property type="entry name" value="Ribosomal_L14"/>
    <property type="match status" value="1"/>
</dbReference>
<reference evidence="6 7" key="1">
    <citation type="journal article" date="2015" name="Nature">
        <title>rRNA introns, odd ribosomes, and small enigmatic genomes across a large radiation of phyla.</title>
        <authorList>
            <person name="Brown C.T."/>
            <person name="Hug L.A."/>
            <person name="Thomas B.C."/>
            <person name="Sharon I."/>
            <person name="Castelle C.J."/>
            <person name="Singh A."/>
            <person name="Wilkins M.J."/>
            <person name="Williams K.H."/>
            <person name="Banfield J.F."/>
        </authorList>
    </citation>
    <scope>NUCLEOTIDE SEQUENCE [LARGE SCALE GENOMIC DNA]</scope>
</reference>
<keyword evidence="1 3" id="KW-0689">Ribosomal protein</keyword>
<dbReference type="PROSITE" id="PS00049">
    <property type="entry name" value="RIBOSOMAL_L14"/>
    <property type="match status" value="1"/>
</dbReference>
<protein>
    <recommendedName>
        <fullName evidence="3">Large ribosomal subunit protein uL14</fullName>
    </recommendedName>
</protein>